<dbReference type="Proteomes" id="UP000887228">
    <property type="component" value="Unassembled WGS sequence"/>
</dbReference>
<comment type="caution">
    <text evidence="2">The sequence shown here is derived from an EMBL/GenBank/DDBJ whole genome shotgun (WGS) entry which is preliminary data.</text>
</comment>
<feature type="chain" id="PRO_5041357768" evidence="1">
    <location>
        <begin position="19"/>
        <end position="107"/>
    </location>
</feature>
<gene>
    <name evidence="2" type="ORF">KAM435_06320</name>
    <name evidence="3" type="ORF">KAM436_08570</name>
</gene>
<feature type="signal peptide" evidence="1">
    <location>
        <begin position="1"/>
        <end position="18"/>
    </location>
</feature>
<evidence type="ECO:0000313" key="5">
    <source>
        <dbReference type="Proteomes" id="UP000887228"/>
    </source>
</evidence>
<dbReference type="Proteomes" id="UP000887212">
    <property type="component" value="Unassembled WGS sequence"/>
</dbReference>
<sequence>MQRLIIAASLLAAGTAQAANLPAFALTCPGDIAVSAAAGGPVRINDRQAVLSKFSEQYYEAKGQGVTLSISIAADGSPTVTYTGKQGANGVCTERQEAPQEPAPAAE</sequence>
<evidence type="ECO:0000256" key="1">
    <source>
        <dbReference type="SAM" id="SignalP"/>
    </source>
</evidence>
<protein>
    <submittedName>
        <fullName evidence="2">Uncharacterized protein</fullName>
    </submittedName>
</protein>
<evidence type="ECO:0000313" key="4">
    <source>
        <dbReference type="Proteomes" id="UP000887212"/>
    </source>
</evidence>
<dbReference type="EMBL" id="BPMT01000002">
    <property type="protein sequence ID" value="GIZ91889.1"/>
    <property type="molecule type" value="Genomic_DNA"/>
</dbReference>
<name>A0AA37CCU1_AQUAC</name>
<dbReference type="AlphaFoldDB" id="A0AA37CCU1"/>
<dbReference type="EMBL" id="BPMS01000002">
    <property type="protein sequence ID" value="GIZ87305.1"/>
    <property type="molecule type" value="Genomic_DNA"/>
</dbReference>
<accession>A0AA37CCU1</accession>
<evidence type="ECO:0000313" key="2">
    <source>
        <dbReference type="EMBL" id="GIZ87305.1"/>
    </source>
</evidence>
<keyword evidence="1" id="KW-0732">Signal</keyword>
<evidence type="ECO:0000313" key="3">
    <source>
        <dbReference type="EMBL" id="GIZ91889.1"/>
    </source>
</evidence>
<reference evidence="2 5" key="1">
    <citation type="submission" date="2021-07" db="EMBL/GenBank/DDBJ databases">
        <title>Whole genome sequencing of carbapenem-resistant Pseudomonas spp. isolated in Japan.</title>
        <authorList>
            <person name="Suzuki M."/>
            <person name="Maehana S."/>
            <person name="Kitasato H."/>
        </authorList>
    </citation>
    <scope>NUCLEOTIDE SEQUENCE</scope>
    <source>
        <strain evidence="2">KAM435</strain>
        <strain evidence="3 5">KAM436</strain>
    </source>
</reference>
<proteinExistence type="predicted"/>
<organism evidence="2 4">
    <name type="scientific">Aquipseudomonas alcaligenes</name>
    <name type="common">Pseudomonas alcaligenes</name>
    <dbReference type="NCBI Taxonomy" id="43263"/>
    <lineage>
        <taxon>Bacteria</taxon>
        <taxon>Pseudomonadati</taxon>
        <taxon>Pseudomonadota</taxon>
        <taxon>Gammaproteobacteria</taxon>
        <taxon>Pseudomonadales</taxon>
        <taxon>Pseudomonadaceae</taxon>
        <taxon>Aquipseudomonas</taxon>
    </lineage>
</organism>
<dbReference type="RefSeq" id="WP_203789429.1">
    <property type="nucleotide sequence ID" value="NZ_AP024354.1"/>
</dbReference>